<dbReference type="Gene3D" id="2.130.10.10">
    <property type="entry name" value="YVTN repeat-like/Quinoprotein amine dehydrogenase"/>
    <property type="match status" value="1"/>
</dbReference>
<dbReference type="GO" id="GO:0061685">
    <property type="term" value="F:diphthine methylesterase activity"/>
    <property type="evidence" value="ECO:0007669"/>
    <property type="project" value="TreeGrafter"/>
</dbReference>
<dbReference type="InterPro" id="IPR052415">
    <property type="entry name" value="Diphthine_MTase"/>
</dbReference>
<protein>
    <submittedName>
        <fullName evidence="4">Uncharacterized protein</fullName>
    </submittedName>
</protein>
<keyword evidence="2" id="KW-0677">Repeat</keyword>
<gene>
    <name evidence="4" type="ORF">H2200_011627</name>
</gene>
<dbReference type="InterPro" id="IPR036322">
    <property type="entry name" value="WD40_repeat_dom_sf"/>
</dbReference>
<organism evidence="4 5">
    <name type="scientific">Cladophialophora chaetospira</name>
    <dbReference type="NCBI Taxonomy" id="386627"/>
    <lineage>
        <taxon>Eukaryota</taxon>
        <taxon>Fungi</taxon>
        <taxon>Dikarya</taxon>
        <taxon>Ascomycota</taxon>
        <taxon>Pezizomycotina</taxon>
        <taxon>Eurotiomycetes</taxon>
        <taxon>Chaetothyriomycetidae</taxon>
        <taxon>Chaetothyriales</taxon>
        <taxon>Herpotrichiellaceae</taxon>
        <taxon>Cladophialophora</taxon>
    </lineage>
</organism>
<evidence type="ECO:0000313" key="4">
    <source>
        <dbReference type="EMBL" id="KAJ9604104.1"/>
    </source>
</evidence>
<dbReference type="GO" id="GO:0005737">
    <property type="term" value="C:cytoplasm"/>
    <property type="evidence" value="ECO:0007669"/>
    <property type="project" value="TreeGrafter"/>
</dbReference>
<name>A0AA38WZP5_9EURO</name>
<comment type="caution">
    <text evidence="4">The sequence shown here is derived from an EMBL/GenBank/DDBJ whole genome shotgun (WGS) entry which is preliminary data.</text>
</comment>
<evidence type="ECO:0000256" key="3">
    <source>
        <dbReference type="ARBA" id="ARBA00043952"/>
    </source>
</evidence>
<dbReference type="Proteomes" id="UP001172673">
    <property type="component" value="Unassembled WGS sequence"/>
</dbReference>
<dbReference type="GO" id="GO:0017183">
    <property type="term" value="P:protein histidyl modification to diphthamide"/>
    <property type="evidence" value="ECO:0007669"/>
    <property type="project" value="TreeGrafter"/>
</dbReference>
<comment type="pathway">
    <text evidence="3">Protein modification.</text>
</comment>
<evidence type="ECO:0000256" key="2">
    <source>
        <dbReference type="ARBA" id="ARBA00022737"/>
    </source>
</evidence>
<dbReference type="PANTHER" id="PTHR46042">
    <property type="entry name" value="DIPHTHINE METHYLTRANSFERASE"/>
    <property type="match status" value="1"/>
</dbReference>
<keyword evidence="1" id="KW-0853">WD repeat</keyword>
<dbReference type="InterPro" id="IPR015943">
    <property type="entry name" value="WD40/YVTN_repeat-like_dom_sf"/>
</dbReference>
<dbReference type="SUPFAM" id="SSF50978">
    <property type="entry name" value="WD40 repeat-like"/>
    <property type="match status" value="1"/>
</dbReference>
<keyword evidence="5" id="KW-1185">Reference proteome</keyword>
<dbReference type="AlphaFoldDB" id="A0AA38WZP5"/>
<reference evidence="4" key="1">
    <citation type="submission" date="2022-10" db="EMBL/GenBank/DDBJ databases">
        <title>Culturing micro-colonial fungi from biological soil crusts in the Mojave desert and describing Neophaeococcomyces mojavensis, and introducing the new genera and species Taxawa tesnikishii.</title>
        <authorList>
            <person name="Kurbessoian T."/>
            <person name="Stajich J.E."/>
        </authorList>
    </citation>
    <scope>NUCLEOTIDE SEQUENCE</scope>
    <source>
        <strain evidence="4">TK_41</strain>
    </source>
</reference>
<evidence type="ECO:0000313" key="5">
    <source>
        <dbReference type="Proteomes" id="UP001172673"/>
    </source>
</evidence>
<evidence type="ECO:0000256" key="1">
    <source>
        <dbReference type="ARBA" id="ARBA00022574"/>
    </source>
</evidence>
<dbReference type="PANTHER" id="PTHR46042:SF1">
    <property type="entry name" value="DIPHTHINE METHYLTRANSFERASE"/>
    <property type="match status" value="1"/>
</dbReference>
<dbReference type="EMBL" id="JAPDRK010000020">
    <property type="protein sequence ID" value="KAJ9604104.1"/>
    <property type="molecule type" value="Genomic_DNA"/>
</dbReference>
<sequence length="539" mass="59474">MAIPKSNSIAQFVANVKANIQRYCAAKTRAHQGTFTDDNLTQLPYSPTTFVRMAAEARLPQVEYTTRTLDQEIDTVAICPSHPDYMIIGTYSLVKNDSQASYVGQSRLGSLRVMTVSSTFKPSYAGMLPPELDRIDLPCAVLDIHFHPEDPTLLGVATSNARVYFYRFVVHGDVLGRRVTTKLVPLGSVRVSDDDEHGLTPLVTQFTWFDEIRSTGPKGLGDVIIAALAATTSFGEARLLKISVPAIRDLFDDRIGKEEVSILSSSEVVHKHDLEAWCIASINFNTLKNTETNDGGGQRLVLTGGDDSALLASLITPSMPDWPPVQIDEESINATQVWKDRRNHSAGVVAILSLASPSTTMESNQSRPQTIPLLTGSYDESVRIFEIDPTTYRGTLKTELKLNGGVWRLKVLDEYTTNQNHGTNEYHYLLLASLMHAGAAIIRITYTTSSTGEVTWTIKPLTTFTAGHESMVYCCDARLENPDASQQENAYDEAGNKLARADGMAAEPPTYTIVSTSFYDMKICTWKFVDEFKVHNQGK</sequence>
<proteinExistence type="predicted"/>
<accession>A0AA38WZP5</accession>